<dbReference type="InterPro" id="IPR005863">
    <property type="entry name" value="UDP-N-AcMur_synth"/>
</dbReference>
<dbReference type="InterPro" id="IPR036615">
    <property type="entry name" value="Mur_ligase_C_dom_sf"/>
</dbReference>
<dbReference type="HAMAP" id="MF_02019">
    <property type="entry name" value="MurF"/>
    <property type="match status" value="1"/>
</dbReference>
<gene>
    <name evidence="10 15" type="primary">murF</name>
    <name evidence="15" type="ORF">NCTC11535_01620</name>
</gene>
<evidence type="ECO:0000256" key="5">
    <source>
        <dbReference type="ARBA" id="ARBA00022840"/>
    </source>
</evidence>
<dbReference type="Gene3D" id="3.40.1190.10">
    <property type="entry name" value="Mur-like, catalytic domain"/>
    <property type="match status" value="1"/>
</dbReference>
<dbReference type="SUPFAM" id="SSF53623">
    <property type="entry name" value="MurD-like peptide ligases, catalytic domain"/>
    <property type="match status" value="1"/>
</dbReference>
<evidence type="ECO:0000259" key="13">
    <source>
        <dbReference type="Pfam" id="PF02875"/>
    </source>
</evidence>
<comment type="catalytic activity">
    <reaction evidence="10 11">
        <text>D-alanyl-D-alanine + UDP-N-acetyl-alpha-D-muramoyl-L-alanyl-gamma-D-glutamyl-meso-2,6-diaminopimelate + ATP = UDP-N-acetyl-alpha-D-muramoyl-L-alanyl-gamma-D-glutamyl-meso-2,6-diaminopimeloyl-D-alanyl-D-alanine + ADP + phosphate + H(+)</text>
        <dbReference type="Rhea" id="RHEA:28374"/>
        <dbReference type="ChEBI" id="CHEBI:15378"/>
        <dbReference type="ChEBI" id="CHEBI:30616"/>
        <dbReference type="ChEBI" id="CHEBI:43474"/>
        <dbReference type="ChEBI" id="CHEBI:57822"/>
        <dbReference type="ChEBI" id="CHEBI:61386"/>
        <dbReference type="ChEBI" id="CHEBI:83905"/>
        <dbReference type="ChEBI" id="CHEBI:456216"/>
        <dbReference type="EC" id="6.3.2.10"/>
    </reaction>
</comment>
<evidence type="ECO:0000256" key="8">
    <source>
        <dbReference type="ARBA" id="ARBA00023306"/>
    </source>
</evidence>
<evidence type="ECO:0000256" key="3">
    <source>
        <dbReference type="ARBA" id="ARBA00022618"/>
    </source>
</evidence>
<dbReference type="EMBL" id="UAPQ01000008">
    <property type="protein sequence ID" value="SPT53928.1"/>
    <property type="molecule type" value="Genomic_DNA"/>
</dbReference>
<accession>A0ABY1VP80</accession>
<proteinExistence type="inferred from homology"/>
<keyword evidence="3 10" id="KW-0132">Cell division</keyword>
<keyword evidence="6 10" id="KW-0133">Cell shape</keyword>
<dbReference type="InterPro" id="IPR036565">
    <property type="entry name" value="Mur-like_cat_sf"/>
</dbReference>
<dbReference type="InterPro" id="IPR035911">
    <property type="entry name" value="MurE/MurF_N"/>
</dbReference>
<feature type="domain" description="Mur ligase C-terminal" evidence="13">
    <location>
        <begin position="344"/>
        <end position="469"/>
    </location>
</feature>
<evidence type="ECO:0000259" key="12">
    <source>
        <dbReference type="Pfam" id="PF01225"/>
    </source>
</evidence>
<keyword evidence="16" id="KW-1185">Reference proteome</keyword>
<dbReference type="Gene3D" id="3.40.1390.10">
    <property type="entry name" value="MurE/MurF, N-terminal domain"/>
    <property type="match status" value="1"/>
</dbReference>
<dbReference type="InterPro" id="IPR051046">
    <property type="entry name" value="MurCDEF_CellWall_CoF430Synth"/>
</dbReference>
<keyword evidence="2 10" id="KW-0436">Ligase</keyword>
<sequence length="487" mass="50084">MIARTIDELLAHANGTLVAPAPATSPVVTQVVTDSRQAGPGTLFVAIQGERVDGHDFLGQVAAAGASAAIIKDLDAARASLASAELDSQAIALIQVPDPVEALGELARRHLADLRERAQARGQQLTVVGMTGSVGKTTTKDLTRQLLAACGPTVAPRLSFNNEVGLPLTVLETDESTRYLVLEMGASGTGHISYLTQIAPLDAAAVLLIGHAHMGGFGSVDGVAAAKSEIVTGLLPTGTAVLNLDDPRSAAMESLAPGEVLRFSASGHPNAQVRATEVKLDPKAHAVFKLHLPGLDAPTTVRLCLPGAHNVSNALAAASLALAAGASAETVADALEQARMESPHRLDVSDLSRDILLIDDSYNANIDSMTASLASLPAIARERRRVVVISEMLELGESSGRDHARTGELAVQAGAALVVAIGEGTAPLTAAVKATDPQVQTVTFPDAEAAIGQIISLLHDGDAVLIKGSNGSGAWRLADHLKEVLSA</sequence>
<dbReference type="Pfam" id="PF02875">
    <property type="entry name" value="Mur_ligase_C"/>
    <property type="match status" value="1"/>
</dbReference>
<dbReference type="PANTHER" id="PTHR43024">
    <property type="entry name" value="UDP-N-ACETYLMURAMOYL-TRIPEPTIDE--D-ALANYL-D-ALANINE LIGASE"/>
    <property type="match status" value="1"/>
</dbReference>
<keyword evidence="7 10" id="KW-0573">Peptidoglycan synthesis</keyword>
<evidence type="ECO:0000256" key="1">
    <source>
        <dbReference type="ARBA" id="ARBA00022490"/>
    </source>
</evidence>
<keyword evidence="9 10" id="KW-0961">Cell wall biogenesis/degradation</keyword>
<feature type="domain" description="Mur ligase N-terminal catalytic" evidence="12">
    <location>
        <begin position="28"/>
        <end position="110"/>
    </location>
</feature>
<dbReference type="Proteomes" id="UP000250006">
    <property type="component" value="Unassembled WGS sequence"/>
</dbReference>
<dbReference type="EC" id="6.3.2.10" evidence="10 11"/>
<evidence type="ECO:0000256" key="9">
    <source>
        <dbReference type="ARBA" id="ARBA00023316"/>
    </source>
</evidence>
<keyword evidence="8 10" id="KW-0131">Cell cycle</keyword>
<dbReference type="Gene3D" id="3.90.190.20">
    <property type="entry name" value="Mur ligase, C-terminal domain"/>
    <property type="match status" value="1"/>
</dbReference>
<dbReference type="Pfam" id="PF08245">
    <property type="entry name" value="Mur_ligase_M"/>
    <property type="match status" value="1"/>
</dbReference>
<keyword evidence="5 10" id="KW-0067">ATP-binding</keyword>
<evidence type="ECO:0000256" key="10">
    <source>
        <dbReference type="HAMAP-Rule" id="MF_02019"/>
    </source>
</evidence>
<evidence type="ECO:0000259" key="14">
    <source>
        <dbReference type="Pfam" id="PF08245"/>
    </source>
</evidence>
<keyword evidence="1 10" id="KW-0963">Cytoplasm</keyword>
<dbReference type="Pfam" id="PF01225">
    <property type="entry name" value="Mur_ligase"/>
    <property type="match status" value="1"/>
</dbReference>
<evidence type="ECO:0000256" key="6">
    <source>
        <dbReference type="ARBA" id="ARBA00022960"/>
    </source>
</evidence>
<evidence type="ECO:0000256" key="2">
    <source>
        <dbReference type="ARBA" id="ARBA00022598"/>
    </source>
</evidence>
<comment type="similarity">
    <text evidence="10">Belongs to the MurCDEF family. MurF subfamily.</text>
</comment>
<evidence type="ECO:0000313" key="16">
    <source>
        <dbReference type="Proteomes" id="UP000250006"/>
    </source>
</evidence>
<dbReference type="InterPro" id="IPR013221">
    <property type="entry name" value="Mur_ligase_cen"/>
</dbReference>
<feature type="domain" description="Mur ligase central" evidence="14">
    <location>
        <begin position="131"/>
        <end position="320"/>
    </location>
</feature>
<dbReference type="RefSeq" id="WP_111836843.1">
    <property type="nucleotide sequence ID" value="NZ_UAPQ01000008.1"/>
</dbReference>
<evidence type="ECO:0000256" key="11">
    <source>
        <dbReference type="RuleBase" id="RU004136"/>
    </source>
</evidence>
<comment type="caution">
    <text evidence="15">The sequence shown here is derived from an EMBL/GenBank/DDBJ whole genome shotgun (WGS) entry which is preliminary data.</text>
</comment>
<organism evidence="15 16">
    <name type="scientific">Actinomyces bovis</name>
    <dbReference type="NCBI Taxonomy" id="1658"/>
    <lineage>
        <taxon>Bacteria</taxon>
        <taxon>Bacillati</taxon>
        <taxon>Actinomycetota</taxon>
        <taxon>Actinomycetes</taxon>
        <taxon>Actinomycetales</taxon>
        <taxon>Actinomycetaceae</taxon>
        <taxon>Actinomyces</taxon>
    </lineage>
</organism>
<dbReference type="GO" id="GO:0047480">
    <property type="term" value="F:UDP-N-acetylmuramoyl-tripeptide-D-alanyl-D-alanine ligase activity"/>
    <property type="evidence" value="ECO:0007669"/>
    <property type="project" value="UniProtKB-EC"/>
</dbReference>
<reference evidence="15 16" key="1">
    <citation type="submission" date="2018-06" db="EMBL/GenBank/DDBJ databases">
        <authorList>
            <consortium name="Pathogen Informatics"/>
            <person name="Doyle S."/>
        </authorList>
    </citation>
    <scope>NUCLEOTIDE SEQUENCE [LARGE SCALE GENOMIC DNA]</scope>
    <source>
        <strain evidence="15 16">NCTC11535</strain>
    </source>
</reference>
<protein>
    <recommendedName>
        <fullName evidence="10 11">UDP-N-acetylmuramoyl-tripeptide--D-alanyl-D-alanine ligase</fullName>
        <ecNumber evidence="10 11">6.3.2.10</ecNumber>
    </recommendedName>
    <alternativeName>
        <fullName evidence="10">D-alanyl-D-alanine-adding enzyme</fullName>
    </alternativeName>
</protein>
<dbReference type="InterPro" id="IPR004101">
    <property type="entry name" value="Mur_ligase_C"/>
</dbReference>
<keyword evidence="4 10" id="KW-0547">Nucleotide-binding</keyword>
<evidence type="ECO:0000313" key="15">
    <source>
        <dbReference type="EMBL" id="SPT53928.1"/>
    </source>
</evidence>
<dbReference type="PANTHER" id="PTHR43024:SF1">
    <property type="entry name" value="UDP-N-ACETYLMURAMOYL-TRIPEPTIDE--D-ALANYL-D-ALANINE LIGASE"/>
    <property type="match status" value="1"/>
</dbReference>
<feature type="binding site" evidence="10">
    <location>
        <begin position="132"/>
        <end position="138"/>
    </location>
    <ligand>
        <name>ATP</name>
        <dbReference type="ChEBI" id="CHEBI:30616"/>
    </ligand>
</feature>
<comment type="function">
    <text evidence="10 11">Involved in cell wall formation. Catalyzes the final step in the synthesis of UDP-N-acetylmuramoyl-pentapeptide, the precursor of murein.</text>
</comment>
<dbReference type="NCBIfam" id="TIGR01143">
    <property type="entry name" value="murF"/>
    <property type="match status" value="1"/>
</dbReference>
<comment type="subcellular location">
    <subcellularLocation>
        <location evidence="10 11">Cytoplasm</location>
    </subcellularLocation>
</comment>
<dbReference type="SUPFAM" id="SSF63418">
    <property type="entry name" value="MurE/MurF N-terminal domain"/>
    <property type="match status" value="1"/>
</dbReference>
<evidence type="ECO:0000256" key="7">
    <source>
        <dbReference type="ARBA" id="ARBA00022984"/>
    </source>
</evidence>
<comment type="pathway">
    <text evidence="10 11">Cell wall biogenesis; peptidoglycan biosynthesis.</text>
</comment>
<name>A0ABY1VP80_9ACTO</name>
<dbReference type="SUPFAM" id="SSF53244">
    <property type="entry name" value="MurD-like peptide ligases, peptide-binding domain"/>
    <property type="match status" value="1"/>
</dbReference>
<dbReference type="InterPro" id="IPR000713">
    <property type="entry name" value="Mur_ligase_N"/>
</dbReference>
<evidence type="ECO:0000256" key="4">
    <source>
        <dbReference type="ARBA" id="ARBA00022741"/>
    </source>
</evidence>